<dbReference type="AlphaFoldDB" id="A0A5S6QGA5"/>
<reference evidence="2" key="1">
    <citation type="submission" date="2019-12" db="UniProtKB">
        <authorList>
            <consortium name="WormBaseParasite"/>
        </authorList>
    </citation>
    <scope>IDENTIFICATION</scope>
</reference>
<evidence type="ECO:0000313" key="2">
    <source>
        <dbReference type="WBParaSite" id="TMUE_2000006436.1"/>
    </source>
</evidence>
<protein>
    <submittedName>
        <fullName evidence="2">Uncharacterized protein</fullName>
    </submittedName>
</protein>
<proteinExistence type="predicted"/>
<dbReference type="Proteomes" id="UP000046395">
    <property type="component" value="Unassembled WGS sequence"/>
</dbReference>
<name>A0A5S6QGA5_TRIMR</name>
<accession>A0A5S6QGA5</accession>
<sequence length="281" mass="32247">MFNTVASRLIFSEIKREYGAHILQQARSLEGNCLKLTNFKCKLSFLVACRDTGSLPKYLRLKWEHKKKSSAARNLWNVGVTLLNLTIRDHHQNIVILTNQIGTSVLRLKSSLDEQNMNVLQEHIAFLQYVTYSHKLKIIEKFMQLVCERNCCFVNSHRRATMQKEATVSFIGPQLSDIEKSALHNGLNVALPAKLISYFKFMSCIEESLQKVEINEQLHSPERHTLKQLKEREDIFITEADKGNAAVVLPKEEYVNKVVPPSIHAISSEKQECLSPKTEKR</sequence>
<evidence type="ECO:0000313" key="1">
    <source>
        <dbReference type="Proteomes" id="UP000046395"/>
    </source>
</evidence>
<dbReference type="WBParaSite" id="TMUE_2000006436.1">
    <property type="protein sequence ID" value="TMUE_2000006436.1"/>
    <property type="gene ID" value="WBGene00295098"/>
</dbReference>
<keyword evidence="1" id="KW-1185">Reference proteome</keyword>
<organism evidence="1 2">
    <name type="scientific">Trichuris muris</name>
    <name type="common">Mouse whipworm</name>
    <dbReference type="NCBI Taxonomy" id="70415"/>
    <lineage>
        <taxon>Eukaryota</taxon>
        <taxon>Metazoa</taxon>
        <taxon>Ecdysozoa</taxon>
        <taxon>Nematoda</taxon>
        <taxon>Enoplea</taxon>
        <taxon>Dorylaimia</taxon>
        <taxon>Trichinellida</taxon>
        <taxon>Trichuridae</taxon>
        <taxon>Trichuris</taxon>
    </lineage>
</organism>